<dbReference type="GO" id="GO:0003723">
    <property type="term" value="F:RNA binding"/>
    <property type="evidence" value="ECO:0007669"/>
    <property type="project" value="UniProtKB-UniRule"/>
</dbReference>
<evidence type="ECO:0000256" key="7">
    <source>
        <dbReference type="SAM" id="MobiDB-lite"/>
    </source>
</evidence>
<evidence type="ECO:0000256" key="1">
    <source>
        <dbReference type="ARBA" id="ARBA00022472"/>
    </source>
</evidence>
<dbReference type="PANTHER" id="PTHR22648:SF0">
    <property type="entry name" value="TRANSCRIPTION TERMINATION_ANTITERMINATION PROTEIN NUSA"/>
    <property type="match status" value="1"/>
</dbReference>
<sequence>IANVASDQLSLAIGKGGQNVRLAARLTGWKIDVKESKTTNKEQGTSDKRTTDNGDDNETKETKKLETADNRDKKEKKTKNKEDKKSEDKNK</sequence>
<dbReference type="InterPro" id="IPR058582">
    <property type="entry name" value="KH_NusA_2nd"/>
</dbReference>
<dbReference type="SUPFAM" id="SSF54814">
    <property type="entry name" value="Prokaryotic type KH domain (KH-domain type II)"/>
    <property type="match status" value="1"/>
</dbReference>
<keyword evidence="2" id="KW-0963">Cytoplasm</keyword>
<name>A0A2M8KIK1_9BACT</name>
<evidence type="ECO:0000313" key="9">
    <source>
        <dbReference type="EMBL" id="PJE59746.1"/>
    </source>
</evidence>
<dbReference type="PANTHER" id="PTHR22648">
    <property type="entry name" value="TRANSCRIPTION TERMINATION FACTOR NUSA"/>
    <property type="match status" value="1"/>
</dbReference>
<dbReference type="GO" id="GO:0031564">
    <property type="term" value="P:transcription antitermination"/>
    <property type="evidence" value="ECO:0007669"/>
    <property type="project" value="InterPro"/>
</dbReference>
<dbReference type="Pfam" id="PF26594">
    <property type="entry name" value="KH_NusA_2nd"/>
    <property type="match status" value="1"/>
</dbReference>
<evidence type="ECO:0000256" key="5">
    <source>
        <dbReference type="ARBA" id="ARBA00023163"/>
    </source>
</evidence>
<evidence type="ECO:0000256" key="4">
    <source>
        <dbReference type="ARBA" id="ARBA00023015"/>
    </source>
</evidence>
<evidence type="ECO:0000313" key="10">
    <source>
        <dbReference type="Proteomes" id="UP000231086"/>
    </source>
</evidence>
<dbReference type="InterPro" id="IPR015946">
    <property type="entry name" value="KH_dom-like_a/b"/>
</dbReference>
<keyword evidence="3 6" id="KW-0694">RNA-binding</keyword>
<dbReference type="PROSITE" id="PS50084">
    <property type="entry name" value="KH_TYPE_1"/>
    <property type="match status" value="1"/>
</dbReference>
<keyword evidence="5" id="KW-0804">Transcription</keyword>
<keyword evidence="4" id="KW-0805">Transcription regulation</keyword>
<protein>
    <submittedName>
        <fullName evidence="9">Transcription termination/antitermination protein NusA</fullName>
    </submittedName>
</protein>
<dbReference type="AlphaFoldDB" id="A0A2M8KIK1"/>
<keyword evidence="1" id="KW-0806">Transcription termination</keyword>
<evidence type="ECO:0000259" key="8">
    <source>
        <dbReference type="Pfam" id="PF26594"/>
    </source>
</evidence>
<proteinExistence type="predicted"/>
<feature type="compositionally biased region" description="Basic and acidic residues" evidence="7">
    <location>
        <begin position="31"/>
        <end position="91"/>
    </location>
</feature>
<feature type="region of interest" description="Disordered" evidence="7">
    <location>
        <begin position="28"/>
        <end position="91"/>
    </location>
</feature>
<evidence type="ECO:0000256" key="3">
    <source>
        <dbReference type="ARBA" id="ARBA00022884"/>
    </source>
</evidence>
<evidence type="ECO:0000256" key="6">
    <source>
        <dbReference type="PROSITE-ProRule" id="PRU00117"/>
    </source>
</evidence>
<gene>
    <name evidence="9" type="primary">nusA</name>
    <name evidence="9" type="ORF">COU85_02050</name>
</gene>
<evidence type="ECO:0000256" key="2">
    <source>
        <dbReference type="ARBA" id="ARBA00022490"/>
    </source>
</evidence>
<dbReference type="EMBL" id="PFEA01000036">
    <property type="protein sequence ID" value="PJE59746.1"/>
    <property type="molecule type" value="Genomic_DNA"/>
</dbReference>
<dbReference type="InterPro" id="IPR030842">
    <property type="entry name" value="TF_NusA_bacterial"/>
</dbReference>
<dbReference type="InterPro" id="IPR009019">
    <property type="entry name" value="KH_sf_prok-type"/>
</dbReference>
<dbReference type="Proteomes" id="UP000231086">
    <property type="component" value="Unassembled WGS sequence"/>
</dbReference>
<organism evidence="9 10">
    <name type="scientific">Candidatus Portnoybacteria bacterium CG10_big_fil_rev_8_21_14_0_10_44_7</name>
    <dbReference type="NCBI Taxonomy" id="1974816"/>
    <lineage>
        <taxon>Bacteria</taxon>
        <taxon>Candidatus Portnoyibacteriota</taxon>
    </lineage>
</organism>
<dbReference type="GO" id="GO:0006353">
    <property type="term" value="P:DNA-templated transcription termination"/>
    <property type="evidence" value="ECO:0007669"/>
    <property type="project" value="UniProtKB-KW"/>
</dbReference>
<comment type="caution">
    <text evidence="9">The sequence shown here is derived from an EMBL/GenBank/DDBJ whole genome shotgun (WGS) entry which is preliminary data.</text>
</comment>
<dbReference type="Gene3D" id="3.30.300.20">
    <property type="match status" value="1"/>
</dbReference>
<feature type="non-terminal residue" evidence="9">
    <location>
        <position position="1"/>
    </location>
</feature>
<accession>A0A2M8KIK1</accession>
<dbReference type="GO" id="GO:0005829">
    <property type="term" value="C:cytosol"/>
    <property type="evidence" value="ECO:0007669"/>
    <property type="project" value="TreeGrafter"/>
</dbReference>
<reference evidence="10" key="1">
    <citation type="submission" date="2017-09" db="EMBL/GenBank/DDBJ databases">
        <title>Depth-based differentiation of microbial function through sediment-hosted aquifers and enrichment of novel symbionts in the deep terrestrial subsurface.</title>
        <authorList>
            <person name="Probst A.J."/>
            <person name="Ladd B."/>
            <person name="Jarett J.K."/>
            <person name="Geller-Mcgrath D.E."/>
            <person name="Sieber C.M.K."/>
            <person name="Emerson J.B."/>
            <person name="Anantharaman K."/>
            <person name="Thomas B.C."/>
            <person name="Malmstrom R."/>
            <person name="Stieglmeier M."/>
            <person name="Klingl A."/>
            <person name="Woyke T."/>
            <person name="Ryan C.M."/>
            <person name="Banfield J.F."/>
        </authorList>
    </citation>
    <scope>NUCLEOTIDE SEQUENCE [LARGE SCALE GENOMIC DNA]</scope>
</reference>
<feature type="domain" description="NusA-like second KH" evidence="8">
    <location>
        <begin position="3"/>
        <end position="40"/>
    </location>
</feature>
<dbReference type="CDD" id="cd22529">
    <property type="entry name" value="KH-II_NusA_rpt2"/>
    <property type="match status" value="1"/>
</dbReference>